<keyword evidence="2" id="KW-1133">Transmembrane helix</keyword>
<feature type="transmembrane region" description="Helical" evidence="2">
    <location>
        <begin position="95"/>
        <end position="115"/>
    </location>
</feature>
<gene>
    <name evidence="3" type="primary">ga30690</name>
    <name evidence="3" type="ORF">PR202_ga30690</name>
</gene>
<proteinExistence type="predicted"/>
<keyword evidence="2" id="KW-0472">Membrane</keyword>
<dbReference type="AlphaFoldDB" id="A0AAV5DR77"/>
<feature type="region of interest" description="Disordered" evidence="1">
    <location>
        <begin position="1"/>
        <end position="85"/>
    </location>
</feature>
<comment type="caution">
    <text evidence="3">The sequence shown here is derived from an EMBL/GenBank/DDBJ whole genome shotgun (WGS) entry which is preliminary data.</text>
</comment>
<reference evidence="3" key="2">
    <citation type="submission" date="2021-12" db="EMBL/GenBank/DDBJ databases">
        <title>Resequencing data analysis of finger millet.</title>
        <authorList>
            <person name="Hatakeyama M."/>
            <person name="Aluri S."/>
            <person name="Balachadran M.T."/>
            <person name="Sivarajan S.R."/>
            <person name="Poveda L."/>
            <person name="Shimizu-Inatsugi R."/>
            <person name="Schlapbach R."/>
            <person name="Sreeman S.M."/>
            <person name="Shimizu K.K."/>
        </authorList>
    </citation>
    <scope>NUCLEOTIDE SEQUENCE</scope>
</reference>
<protein>
    <submittedName>
        <fullName evidence="3">Uncharacterized protein</fullName>
    </submittedName>
</protein>
<dbReference type="EMBL" id="BQKI01000023">
    <property type="protein sequence ID" value="GJN12415.1"/>
    <property type="molecule type" value="Genomic_DNA"/>
</dbReference>
<accession>A0AAV5DR77</accession>
<evidence type="ECO:0000313" key="3">
    <source>
        <dbReference type="EMBL" id="GJN12415.1"/>
    </source>
</evidence>
<sequence length="128" mass="12877">MAREEATGDMSSGSDGDHGCCSDDGGEGGGGEGVSGVTEVGTSGGNAAAKARWGGAKDWMSTLITEGEEAEADAGDEEEEEEKASSPAWLLAARLGWLLLGFIAGAALATTVLLLTHDGYPETCIVPT</sequence>
<organism evidence="3 4">
    <name type="scientific">Eleusine coracana subsp. coracana</name>
    <dbReference type="NCBI Taxonomy" id="191504"/>
    <lineage>
        <taxon>Eukaryota</taxon>
        <taxon>Viridiplantae</taxon>
        <taxon>Streptophyta</taxon>
        <taxon>Embryophyta</taxon>
        <taxon>Tracheophyta</taxon>
        <taxon>Spermatophyta</taxon>
        <taxon>Magnoliopsida</taxon>
        <taxon>Liliopsida</taxon>
        <taxon>Poales</taxon>
        <taxon>Poaceae</taxon>
        <taxon>PACMAD clade</taxon>
        <taxon>Chloridoideae</taxon>
        <taxon>Cynodonteae</taxon>
        <taxon>Eleusininae</taxon>
        <taxon>Eleusine</taxon>
    </lineage>
</organism>
<evidence type="ECO:0000256" key="2">
    <source>
        <dbReference type="SAM" id="Phobius"/>
    </source>
</evidence>
<feature type="compositionally biased region" description="Acidic residues" evidence="1">
    <location>
        <begin position="66"/>
        <end position="82"/>
    </location>
</feature>
<evidence type="ECO:0000256" key="1">
    <source>
        <dbReference type="SAM" id="MobiDB-lite"/>
    </source>
</evidence>
<reference evidence="3" key="1">
    <citation type="journal article" date="2018" name="DNA Res.">
        <title>Multiple hybrid de novo genome assembly of finger millet, an orphan allotetraploid crop.</title>
        <authorList>
            <person name="Hatakeyama M."/>
            <person name="Aluri S."/>
            <person name="Balachadran M.T."/>
            <person name="Sivarajan S.R."/>
            <person name="Patrignani A."/>
            <person name="Gruter S."/>
            <person name="Poveda L."/>
            <person name="Shimizu-Inatsugi R."/>
            <person name="Baeten J."/>
            <person name="Francoijs K.J."/>
            <person name="Nataraja K.N."/>
            <person name="Reddy Y.A.N."/>
            <person name="Phadnis S."/>
            <person name="Ravikumar R.L."/>
            <person name="Schlapbach R."/>
            <person name="Sreeman S.M."/>
            <person name="Shimizu K.K."/>
        </authorList>
    </citation>
    <scope>NUCLEOTIDE SEQUENCE</scope>
</reference>
<dbReference type="Proteomes" id="UP001054889">
    <property type="component" value="Unassembled WGS sequence"/>
</dbReference>
<evidence type="ECO:0000313" key="4">
    <source>
        <dbReference type="Proteomes" id="UP001054889"/>
    </source>
</evidence>
<keyword evidence="2" id="KW-0812">Transmembrane</keyword>
<keyword evidence="4" id="KW-1185">Reference proteome</keyword>
<name>A0AAV5DR77_ELECO</name>